<proteinExistence type="predicted"/>
<reference evidence="1 2" key="1">
    <citation type="submission" date="2016-10" db="EMBL/GenBank/DDBJ databases">
        <authorList>
            <person name="de Groot N.N."/>
        </authorList>
    </citation>
    <scope>NUCLEOTIDE SEQUENCE [LARGE SCALE GENOMIC DNA]</scope>
    <source>
        <strain evidence="1 2">BH539</strain>
    </source>
</reference>
<organism evidence="1 2">
    <name type="scientific">Onishia taeanensis</name>
    <dbReference type="NCBI Taxonomy" id="284577"/>
    <lineage>
        <taxon>Bacteria</taxon>
        <taxon>Pseudomonadati</taxon>
        <taxon>Pseudomonadota</taxon>
        <taxon>Gammaproteobacteria</taxon>
        <taxon>Oceanospirillales</taxon>
        <taxon>Halomonadaceae</taxon>
        <taxon>Onishia</taxon>
    </lineage>
</organism>
<evidence type="ECO:0000313" key="2">
    <source>
        <dbReference type="Proteomes" id="UP000198641"/>
    </source>
</evidence>
<dbReference type="InterPro" id="IPR045508">
    <property type="entry name" value="DUF6482"/>
</dbReference>
<dbReference type="EMBL" id="FNCI01000002">
    <property type="protein sequence ID" value="SDF84957.1"/>
    <property type="molecule type" value="Genomic_DNA"/>
</dbReference>
<keyword evidence="2" id="KW-1185">Reference proteome</keyword>
<dbReference type="Pfam" id="PF20090">
    <property type="entry name" value="DUF6482"/>
    <property type="match status" value="1"/>
</dbReference>
<accession>A0A1G7PFF2</accession>
<dbReference type="AlphaFoldDB" id="A0A1G7PFF2"/>
<dbReference type="RefSeq" id="WP_092523343.1">
    <property type="nucleotide sequence ID" value="NZ_FNCI01000002.1"/>
</dbReference>
<gene>
    <name evidence="1" type="ORF">SAMN05216571_102295</name>
</gene>
<name>A0A1G7PFF2_9GAMM</name>
<evidence type="ECO:0000313" key="1">
    <source>
        <dbReference type="EMBL" id="SDF84957.1"/>
    </source>
</evidence>
<protein>
    <submittedName>
        <fullName evidence="1">Uncharacterized protein</fullName>
    </submittedName>
</protein>
<dbReference type="OrthoDB" id="6183006at2"/>
<dbReference type="STRING" id="284577.SAMN05216571_102295"/>
<sequence>MELQDFKAFAKRHDNFEIRVISHAGSRFYQVELEDIEGARHLLTQSGKPRLFRALDDIYLELKRVGIHRAYLVQYVAHDEVIGRDAHYHDALSSRMPLVF</sequence>
<dbReference type="Proteomes" id="UP000198641">
    <property type="component" value="Unassembled WGS sequence"/>
</dbReference>